<name>A0A0H3ZMR7_VIBSP</name>
<organism evidence="1">
    <name type="scientific">Vibrio splendidus</name>
    <dbReference type="NCBI Taxonomy" id="29497"/>
    <lineage>
        <taxon>Bacteria</taxon>
        <taxon>Pseudomonadati</taxon>
        <taxon>Pseudomonadota</taxon>
        <taxon>Gammaproteobacteria</taxon>
        <taxon>Vibrionales</taxon>
        <taxon>Vibrionaceae</taxon>
        <taxon>Vibrio</taxon>
    </lineage>
</organism>
<proteinExistence type="predicted"/>
<accession>A0A0H3ZMR7</accession>
<evidence type="ECO:0000313" key="1">
    <source>
        <dbReference type="EMBL" id="AKN37465.1"/>
    </source>
</evidence>
<reference evidence="1" key="1">
    <citation type="journal article" date="2015" name="MBio">
        <title>Eco-Evolutionary Dynamics of Episomes among Ecologically Cohesive Bacterial Populations.</title>
        <authorList>
            <person name="Xue H."/>
            <person name="Cordero O.X."/>
            <person name="Camas F.M."/>
            <person name="Trimble W."/>
            <person name="Meyer F."/>
            <person name="Guglielmini J."/>
            <person name="Rocha E.P."/>
            <person name="Polz M.F."/>
        </authorList>
    </citation>
    <scope>NUCLEOTIDE SEQUENCE</scope>
    <source>
        <strain evidence="1">5S_214</strain>
    </source>
</reference>
<dbReference type="EMBL" id="KP795538">
    <property type="protein sequence ID" value="AKN37465.1"/>
    <property type="molecule type" value="Genomic_DNA"/>
</dbReference>
<sequence>MPQTKREVPWVIVLRNVEAHRAGSIKQLKLSTEEQSEGINRAE</sequence>
<dbReference type="AlphaFoldDB" id="A0A0H3ZMR7"/>
<protein>
    <submittedName>
        <fullName evidence="1">Uncharacterized protein</fullName>
    </submittedName>
</protein>